<feature type="signal peptide" evidence="1">
    <location>
        <begin position="1"/>
        <end position="19"/>
    </location>
</feature>
<name>A0A6J0BWN3_NEOLC</name>
<dbReference type="Proteomes" id="UP000829291">
    <property type="component" value="Chromosome 2"/>
</dbReference>
<accession>A0A6J0BWN3</accession>
<feature type="chain" id="PRO_5045863651" evidence="1">
    <location>
        <begin position="20"/>
        <end position="192"/>
    </location>
</feature>
<dbReference type="RefSeq" id="XP_015518845.2">
    <property type="nucleotide sequence ID" value="XM_015663359.2"/>
</dbReference>
<proteinExistence type="predicted"/>
<organism evidence="3">
    <name type="scientific">Neodiprion lecontei</name>
    <name type="common">Redheaded pine sawfly</name>
    <dbReference type="NCBI Taxonomy" id="441921"/>
    <lineage>
        <taxon>Eukaryota</taxon>
        <taxon>Metazoa</taxon>
        <taxon>Ecdysozoa</taxon>
        <taxon>Arthropoda</taxon>
        <taxon>Hexapoda</taxon>
        <taxon>Insecta</taxon>
        <taxon>Pterygota</taxon>
        <taxon>Neoptera</taxon>
        <taxon>Endopterygota</taxon>
        <taxon>Hymenoptera</taxon>
        <taxon>Tenthredinoidea</taxon>
        <taxon>Diprionidae</taxon>
        <taxon>Diprioninae</taxon>
        <taxon>Neodiprion</taxon>
    </lineage>
</organism>
<keyword evidence="2" id="KW-1185">Reference proteome</keyword>
<keyword evidence="1" id="KW-0732">Signal</keyword>
<dbReference type="GeneID" id="107223623"/>
<evidence type="ECO:0000313" key="2">
    <source>
        <dbReference type="Proteomes" id="UP000829291"/>
    </source>
</evidence>
<dbReference type="InParanoid" id="A0A6J0BWN3"/>
<evidence type="ECO:0000256" key="1">
    <source>
        <dbReference type="SAM" id="SignalP"/>
    </source>
</evidence>
<reference evidence="3" key="1">
    <citation type="submission" date="2025-08" db="UniProtKB">
        <authorList>
            <consortium name="RefSeq"/>
        </authorList>
    </citation>
    <scope>IDENTIFICATION</scope>
    <source>
        <tissue evidence="3">Thorax and Abdomen</tissue>
    </source>
</reference>
<protein>
    <submittedName>
        <fullName evidence="3">Uncharacterized protein LOC107223623</fullName>
    </submittedName>
</protein>
<evidence type="ECO:0000313" key="3">
    <source>
        <dbReference type="RefSeq" id="XP_015518845.2"/>
    </source>
</evidence>
<sequence length="192" mass="21403">MAKLQIALCFLLVAYIVRGDGIFGFSSEWWESLSNEWEDLLDLVQNTAITNQTCVEQSWDIEELSSSIQLNSSVSCLTELKTAIESESSSDTALLEIIDELIEIFEEGSTCASTEDIWAYVECYINTIVNAIKYILSNFTTEVVAAWELLYSSDDIKSIAGNCTETIIETVAVANFKSAVQETVECIEKWTS</sequence>
<gene>
    <name evidence="3" type="primary">LOC107223623</name>
</gene>
<dbReference type="KEGG" id="nlo:107223623"/>
<dbReference type="AlphaFoldDB" id="A0A6J0BWN3"/>